<sequence>MLDKIIDLGFKDILSSLPSEFVTLNDAVQGKNKIKLKNGFIHEMDKNEILKLSNIIPLYLWALIKVPFIILKLETPGEYTINGSEWDKKALSIVLNKDTGKFISSLDVEKLMKDYKSLIFITLSYSIFNTSDNNIEEGM</sequence>
<organism evidence="1 2">
    <name type="scientific">Acidianus brierleyi</name>
    <dbReference type="NCBI Taxonomy" id="41673"/>
    <lineage>
        <taxon>Archaea</taxon>
        <taxon>Thermoproteota</taxon>
        <taxon>Thermoprotei</taxon>
        <taxon>Sulfolobales</taxon>
        <taxon>Sulfolobaceae</taxon>
        <taxon>Acidianus</taxon>
    </lineage>
</organism>
<proteinExistence type="predicted"/>
<dbReference type="GeneID" id="36832642"/>
<dbReference type="OrthoDB" id="15458at2157"/>
<protein>
    <submittedName>
        <fullName evidence="1">DUF61 domain-containing protein</fullName>
    </submittedName>
</protein>
<accession>A0A2U9IGE9</accession>
<name>A0A2U9IGE9_9CREN</name>
<dbReference type="AlphaFoldDB" id="A0A2U9IGE9"/>
<dbReference type="Pfam" id="PF01886">
    <property type="entry name" value="DUF61"/>
    <property type="match status" value="1"/>
</dbReference>
<dbReference type="Proteomes" id="UP000248044">
    <property type="component" value="Chromosome"/>
</dbReference>
<evidence type="ECO:0000313" key="1">
    <source>
        <dbReference type="EMBL" id="AWR95004.1"/>
    </source>
</evidence>
<dbReference type="KEGG" id="abri:DFR85_10760"/>
<keyword evidence="2" id="KW-1185">Reference proteome</keyword>
<gene>
    <name evidence="1" type="ORF">DFR85_10760</name>
</gene>
<dbReference type="InterPro" id="IPR002746">
    <property type="entry name" value="UPF0216"/>
</dbReference>
<evidence type="ECO:0000313" key="2">
    <source>
        <dbReference type="Proteomes" id="UP000248044"/>
    </source>
</evidence>
<dbReference type="EMBL" id="CP029289">
    <property type="protein sequence ID" value="AWR95004.1"/>
    <property type="molecule type" value="Genomic_DNA"/>
</dbReference>
<dbReference type="RefSeq" id="WP_110270885.1">
    <property type="nucleotide sequence ID" value="NZ_CP029289.2"/>
</dbReference>
<reference evidence="1 2" key="1">
    <citation type="submission" date="2018-05" db="EMBL/GenBank/DDBJ databases">
        <title>Complete Genome Sequences of Extremely Thermoacidophilic, Metal-Mobilizing Type-Strain Members of the Archaeal Family Sulfolobaceae: Acidianus brierleyi DSM-1651T, Acidianus sulfidivorans DSM-18786T, Metallosphaera hakonensis DSM-7519T, and Metallosphaera prunae DSM-10039T.</title>
        <authorList>
            <person name="Counts J.A."/>
            <person name="Kelly R.M."/>
        </authorList>
    </citation>
    <scope>NUCLEOTIDE SEQUENCE [LARGE SCALE GENOMIC DNA]</scope>
    <source>
        <strain evidence="1 2">DSM 1651</strain>
    </source>
</reference>